<evidence type="ECO:0000313" key="2">
    <source>
        <dbReference type="Proteomes" id="UP000822271"/>
    </source>
</evidence>
<dbReference type="OrthoDB" id="7060230at2"/>
<dbReference type="Proteomes" id="UP000822271">
    <property type="component" value="Unassembled WGS sequence"/>
</dbReference>
<accession>A0A2J0T0L1</accession>
<evidence type="ECO:0000313" key="1">
    <source>
        <dbReference type="EMBL" id="MBA0312181.1"/>
    </source>
</evidence>
<reference evidence="1" key="2">
    <citation type="journal article" date="2020" name="Front. Microbiol.">
        <title>Genetic Variants of the DSF Quorum Sensing System in Stenotrophomonas maltophilia Influence Virulence and Resistance Phenotypes Among Genotypically Diverse Clinical Isolates.</title>
        <authorList>
            <person name="Yero D."/>
            <person name="Huedo P."/>
            <person name="Conchillo-Sole O."/>
            <person name="Martinez-Servat S."/>
            <person name="Mamat U."/>
            <person name="Coves X."/>
            <person name="Llanas F."/>
            <person name="Roca I."/>
            <person name="Vila J."/>
            <person name="Schaible U.E."/>
            <person name="Daura X."/>
            <person name="Gibert I."/>
        </authorList>
    </citation>
    <scope>NUCLEOTIDE SEQUENCE</scope>
    <source>
        <strain evidence="1">OG156</strain>
    </source>
</reference>
<dbReference type="InterPro" id="IPR045390">
    <property type="entry name" value="ABC-3C_MC3"/>
</dbReference>
<name>A0A2J0T0L1_STEMA</name>
<sequence length="150" mass="16729">MNRISQNELIGTVALQIALENSPDHSLALSKAMLILPLIFDRTIRSVLKRKNSIVLSSKDLIVSNPGAFTVVRAKYEDLTITSLNTILLAKELGMITLEDHSLSLRSKIFFRDATDIGKIATEIFDSGPKLGLILRESTLDLYQTFRIEL</sequence>
<organism evidence="1 2">
    <name type="scientific">Stenotrophomonas maltophilia</name>
    <name type="common">Pseudomonas maltophilia</name>
    <name type="synonym">Xanthomonas maltophilia</name>
    <dbReference type="NCBI Taxonomy" id="40324"/>
    <lineage>
        <taxon>Bacteria</taxon>
        <taxon>Pseudomonadati</taxon>
        <taxon>Pseudomonadota</taxon>
        <taxon>Gammaproteobacteria</taxon>
        <taxon>Lysobacterales</taxon>
        <taxon>Lysobacteraceae</taxon>
        <taxon>Stenotrophomonas</taxon>
        <taxon>Stenotrophomonas maltophilia group</taxon>
    </lineage>
</organism>
<reference evidence="1" key="1">
    <citation type="submission" date="2018-09" db="EMBL/GenBank/DDBJ databases">
        <authorList>
            <person name="Groschel M."/>
            <person name="Kohl T."/>
            <person name="Conchillo-Sole O."/>
            <person name="Mamat U."/>
            <person name="Yero D."/>
            <person name="Niemann S."/>
            <person name="Daura X."/>
            <person name="Gibert I."/>
        </authorList>
    </citation>
    <scope>NUCLEOTIDE SEQUENCE</scope>
    <source>
        <strain evidence="1">OG156</strain>
    </source>
</reference>
<protein>
    <submittedName>
        <fullName evidence="1">Uncharacterized protein</fullName>
    </submittedName>
</protein>
<proteinExistence type="predicted"/>
<dbReference type="Pfam" id="PF20131">
    <property type="entry name" value="MC3"/>
    <property type="match status" value="1"/>
</dbReference>
<comment type="caution">
    <text evidence="1">The sequence shown here is derived from an EMBL/GenBank/DDBJ whole genome shotgun (WGS) entry which is preliminary data.</text>
</comment>
<dbReference type="AlphaFoldDB" id="A0A2J0T0L1"/>
<dbReference type="EMBL" id="RAUE01000024">
    <property type="protein sequence ID" value="MBA0312181.1"/>
    <property type="molecule type" value="Genomic_DNA"/>
</dbReference>
<dbReference type="RefSeq" id="WP_049427765.1">
    <property type="nucleotide sequence ID" value="NZ_CP154630.1"/>
</dbReference>
<gene>
    <name evidence="1" type="ORF">D7Y33_14385</name>
</gene>